<organism evidence="1">
    <name type="scientific">Arundo donax</name>
    <name type="common">Giant reed</name>
    <name type="synonym">Donax arundinaceus</name>
    <dbReference type="NCBI Taxonomy" id="35708"/>
    <lineage>
        <taxon>Eukaryota</taxon>
        <taxon>Viridiplantae</taxon>
        <taxon>Streptophyta</taxon>
        <taxon>Embryophyta</taxon>
        <taxon>Tracheophyta</taxon>
        <taxon>Spermatophyta</taxon>
        <taxon>Magnoliopsida</taxon>
        <taxon>Liliopsida</taxon>
        <taxon>Poales</taxon>
        <taxon>Poaceae</taxon>
        <taxon>PACMAD clade</taxon>
        <taxon>Arundinoideae</taxon>
        <taxon>Arundineae</taxon>
        <taxon>Arundo</taxon>
    </lineage>
</organism>
<reference evidence="1" key="1">
    <citation type="submission" date="2014-09" db="EMBL/GenBank/DDBJ databases">
        <authorList>
            <person name="Magalhaes I.L.F."/>
            <person name="Oliveira U."/>
            <person name="Santos F.R."/>
            <person name="Vidigal T.H.D.A."/>
            <person name="Brescovit A.D."/>
            <person name="Santos A.J."/>
        </authorList>
    </citation>
    <scope>NUCLEOTIDE SEQUENCE</scope>
    <source>
        <tissue evidence="1">Shoot tissue taken approximately 20 cm above the soil surface</tissue>
    </source>
</reference>
<sequence length="50" mass="5620">MGVCFLYCNLLSYLQLTGIFGTLLSVTSKSASHMKIDIIDCSFFNYMLTD</sequence>
<evidence type="ECO:0000313" key="1">
    <source>
        <dbReference type="EMBL" id="JAE18523.1"/>
    </source>
</evidence>
<proteinExistence type="predicted"/>
<name>A0A0A9GCZ3_ARUDO</name>
<protein>
    <submittedName>
        <fullName evidence="1">Uncharacterized protein</fullName>
    </submittedName>
</protein>
<dbReference type="AlphaFoldDB" id="A0A0A9GCZ3"/>
<reference evidence="1" key="2">
    <citation type="journal article" date="2015" name="Data Brief">
        <title>Shoot transcriptome of the giant reed, Arundo donax.</title>
        <authorList>
            <person name="Barrero R.A."/>
            <person name="Guerrero F.D."/>
            <person name="Moolhuijzen P."/>
            <person name="Goolsby J.A."/>
            <person name="Tidwell J."/>
            <person name="Bellgard S.E."/>
            <person name="Bellgard M.I."/>
        </authorList>
    </citation>
    <scope>NUCLEOTIDE SEQUENCE</scope>
    <source>
        <tissue evidence="1">Shoot tissue taken approximately 20 cm above the soil surface</tissue>
    </source>
</reference>
<dbReference type="EMBL" id="GBRH01179373">
    <property type="protein sequence ID" value="JAE18523.1"/>
    <property type="molecule type" value="Transcribed_RNA"/>
</dbReference>
<accession>A0A0A9GCZ3</accession>